<reference evidence="10 11" key="1">
    <citation type="submission" date="2017-04" db="EMBL/GenBank/DDBJ databases">
        <title>A new member of the family Flavobacteriaceae isolated from ascidians.</title>
        <authorList>
            <person name="Chen L."/>
        </authorList>
    </citation>
    <scope>NUCLEOTIDE SEQUENCE [LARGE SCALE GENOMIC DNA]</scope>
    <source>
        <strain evidence="10 11">HQA918</strain>
    </source>
</reference>
<dbReference type="Gene3D" id="3.30.450.20">
    <property type="entry name" value="PAS domain"/>
    <property type="match status" value="1"/>
</dbReference>
<dbReference type="Pfam" id="PF00989">
    <property type="entry name" value="PAS"/>
    <property type="match status" value="1"/>
</dbReference>
<keyword evidence="4" id="KW-0902">Two-component regulatory system</keyword>
<dbReference type="InterPro" id="IPR003661">
    <property type="entry name" value="HisK_dim/P_dom"/>
</dbReference>
<dbReference type="Gene3D" id="3.40.50.2300">
    <property type="match status" value="1"/>
</dbReference>
<dbReference type="InterPro" id="IPR000700">
    <property type="entry name" value="PAS-assoc_C"/>
</dbReference>
<dbReference type="Pfam" id="PF00512">
    <property type="entry name" value="HisKA"/>
    <property type="match status" value="1"/>
</dbReference>
<dbReference type="CDD" id="cd16922">
    <property type="entry name" value="HATPase_EvgS-ArcB-TorS-like"/>
    <property type="match status" value="1"/>
</dbReference>
<dbReference type="InterPro" id="IPR011006">
    <property type="entry name" value="CheY-like_superfamily"/>
</dbReference>
<dbReference type="NCBIfam" id="TIGR00229">
    <property type="entry name" value="sensory_box"/>
    <property type="match status" value="1"/>
</dbReference>
<proteinExistence type="predicted"/>
<dbReference type="PROSITE" id="PS50110">
    <property type="entry name" value="RESPONSE_REGULATORY"/>
    <property type="match status" value="1"/>
</dbReference>
<dbReference type="SMART" id="SM00387">
    <property type="entry name" value="HATPase_c"/>
    <property type="match status" value="1"/>
</dbReference>
<dbReference type="SUPFAM" id="SSF52172">
    <property type="entry name" value="CheY-like"/>
    <property type="match status" value="1"/>
</dbReference>
<name>A0A2A4G7X2_9FLAO</name>
<dbReference type="InterPro" id="IPR003594">
    <property type="entry name" value="HATPase_dom"/>
</dbReference>
<dbReference type="FunFam" id="3.30.565.10:FF:000010">
    <property type="entry name" value="Sensor histidine kinase RcsC"/>
    <property type="match status" value="1"/>
</dbReference>
<evidence type="ECO:0000313" key="11">
    <source>
        <dbReference type="Proteomes" id="UP000219559"/>
    </source>
</evidence>
<dbReference type="CDD" id="cd00082">
    <property type="entry name" value="HisKA"/>
    <property type="match status" value="1"/>
</dbReference>
<dbReference type="Gene3D" id="3.30.565.10">
    <property type="entry name" value="Histidine kinase-like ATPase, C-terminal domain"/>
    <property type="match status" value="1"/>
</dbReference>
<dbReference type="InterPro" id="IPR036890">
    <property type="entry name" value="HATPase_C_sf"/>
</dbReference>
<dbReference type="SUPFAM" id="SSF55874">
    <property type="entry name" value="ATPase domain of HSP90 chaperone/DNA topoisomerase II/histidine kinase"/>
    <property type="match status" value="1"/>
</dbReference>
<dbReference type="SMART" id="SM00448">
    <property type="entry name" value="REC"/>
    <property type="match status" value="1"/>
</dbReference>
<dbReference type="InterPro" id="IPR036097">
    <property type="entry name" value="HisK_dim/P_sf"/>
</dbReference>
<dbReference type="Pfam" id="PF02518">
    <property type="entry name" value="HATPase_c"/>
    <property type="match status" value="1"/>
</dbReference>
<dbReference type="SMART" id="SM00091">
    <property type="entry name" value="PAS"/>
    <property type="match status" value="1"/>
</dbReference>
<evidence type="ECO:0000256" key="3">
    <source>
        <dbReference type="ARBA" id="ARBA00022553"/>
    </source>
</evidence>
<dbReference type="InterPro" id="IPR035965">
    <property type="entry name" value="PAS-like_dom_sf"/>
</dbReference>
<dbReference type="SMART" id="SM00388">
    <property type="entry name" value="HisKA"/>
    <property type="match status" value="1"/>
</dbReference>
<dbReference type="InterPro" id="IPR013767">
    <property type="entry name" value="PAS_fold"/>
</dbReference>
<dbReference type="SUPFAM" id="SSF47384">
    <property type="entry name" value="Homodimeric domain of signal transducing histidine kinase"/>
    <property type="match status" value="1"/>
</dbReference>
<dbReference type="InterPro" id="IPR000014">
    <property type="entry name" value="PAS"/>
</dbReference>
<dbReference type="SUPFAM" id="SSF55785">
    <property type="entry name" value="PYP-like sensor domain (PAS domain)"/>
    <property type="match status" value="1"/>
</dbReference>
<feature type="domain" description="PAC" evidence="9">
    <location>
        <begin position="141"/>
        <end position="193"/>
    </location>
</feature>
<dbReference type="EMBL" id="NBWU01000004">
    <property type="protein sequence ID" value="PCE64080.1"/>
    <property type="molecule type" value="Genomic_DNA"/>
</dbReference>
<evidence type="ECO:0000256" key="5">
    <source>
        <dbReference type="PROSITE-ProRule" id="PRU00169"/>
    </source>
</evidence>
<sequence>MHRLLKRQLKKAALSESLLTEIAPFLDQINAAYTAFEDDLSHIETILEQSSTELFHTNKQLQQHMEAISSQLERVAGNIKEVIFEIDLNGCWSYLNPAWESLTGLKVSDCIGQRYTEHLICPDGQPIIDLSGPQAKAFTSLNNKTACIGSHEAKKWCDFSVKAMYGDGGEVEGFIGTIVDITNLKQTELALIEAKEQETQANKAKDEFLSTMSHEIRTPLHGVIGLSHILLAEDPKPEQMENLEALKYSSEHLLSLVTDILDFNKISSGNLKLEHAEFNLRGVLKGLQGIFKNRAREKDLDFVIKTDPRLPPRIMGDPTRLSQILTNLVGNAIKFTQKGHVMIEVETVAHQGKGIPLRFKVSDTGIGIPKEKRHTIFQSFEQASLDTTRKYGGTGLGLAICTRLLELMGSQLRVDSEMGQGSTFSFDLILGLPEYQPTTNTRISAGNENEEDLASLAHCKILLAEDNKVNILIIKKLMQKWQVDFEIVENGLLALESAMTKTYDLILMDLQMPVMNGYDASKAIRENVQGKNKDIPIYALSASNGSDIQEKLLEYGLDGLIGKPFDPDELFITLVGIMKNCKVGTD</sequence>
<dbReference type="Gene3D" id="1.10.287.130">
    <property type="match status" value="1"/>
</dbReference>
<evidence type="ECO:0000256" key="2">
    <source>
        <dbReference type="ARBA" id="ARBA00012438"/>
    </source>
</evidence>
<evidence type="ECO:0000259" key="6">
    <source>
        <dbReference type="PROSITE" id="PS50109"/>
    </source>
</evidence>
<dbReference type="CDD" id="cd17546">
    <property type="entry name" value="REC_hyHK_CKI1_RcsC-like"/>
    <property type="match status" value="1"/>
</dbReference>
<dbReference type="Proteomes" id="UP000219559">
    <property type="component" value="Unassembled WGS sequence"/>
</dbReference>
<protein>
    <recommendedName>
        <fullName evidence="2">histidine kinase</fullName>
        <ecNumber evidence="2">2.7.13.3</ecNumber>
    </recommendedName>
</protein>
<dbReference type="PRINTS" id="PR00344">
    <property type="entry name" value="BCTRLSENSOR"/>
</dbReference>
<accession>A0A2A4G7X2</accession>
<organism evidence="10 11">
    <name type="scientific">Sediminicola luteus</name>
    <dbReference type="NCBI Taxonomy" id="319238"/>
    <lineage>
        <taxon>Bacteria</taxon>
        <taxon>Pseudomonadati</taxon>
        <taxon>Bacteroidota</taxon>
        <taxon>Flavobacteriia</taxon>
        <taxon>Flavobacteriales</taxon>
        <taxon>Flavobacteriaceae</taxon>
        <taxon>Sediminicola</taxon>
    </lineage>
</organism>
<feature type="domain" description="PAS" evidence="8">
    <location>
        <begin position="68"/>
        <end position="123"/>
    </location>
</feature>
<feature type="domain" description="Response regulatory" evidence="7">
    <location>
        <begin position="460"/>
        <end position="578"/>
    </location>
</feature>
<dbReference type="PROSITE" id="PS50109">
    <property type="entry name" value="HIS_KIN"/>
    <property type="match status" value="1"/>
</dbReference>
<dbReference type="EC" id="2.7.13.3" evidence="2"/>
<dbReference type="PANTHER" id="PTHR45339:SF1">
    <property type="entry name" value="HYBRID SIGNAL TRANSDUCTION HISTIDINE KINASE J"/>
    <property type="match status" value="1"/>
</dbReference>
<dbReference type="PANTHER" id="PTHR45339">
    <property type="entry name" value="HYBRID SIGNAL TRANSDUCTION HISTIDINE KINASE J"/>
    <property type="match status" value="1"/>
</dbReference>
<dbReference type="RefSeq" id="WP_097442816.1">
    <property type="nucleotide sequence ID" value="NZ_NBWU01000004.1"/>
</dbReference>
<dbReference type="InterPro" id="IPR001789">
    <property type="entry name" value="Sig_transdc_resp-reg_receiver"/>
</dbReference>
<dbReference type="PROSITE" id="PS50113">
    <property type="entry name" value="PAC"/>
    <property type="match status" value="1"/>
</dbReference>
<dbReference type="Pfam" id="PF00072">
    <property type="entry name" value="Response_reg"/>
    <property type="match status" value="1"/>
</dbReference>
<dbReference type="GO" id="GO:0006355">
    <property type="term" value="P:regulation of DNA-templated transcription"/>
    <property type="evidence" value="ECO:0007669"/>
    <property type="project" value="InterPro"/>
</dbReference>
<comment type="caution">
    <text evidence="10">The sequence shown here is derived from an EMBL/GenBank/DDBJ whole genome shotgun (WGS) entry which is preliminary data.</text>
</comment>
<keyword evidence="3 5" id="KW-0597">Phosphoprotein</keyword>
<evidence type="ECO:0000259" key="9">
    <source>
        <dbReference type="PROSITE" id="PS50113"/>
    </source>
</evidence>
<evidence type="ECO:0000259" key="7">
    <source>
        <dbReference type="PROSITE" id="PS50110"/>
    </source>
</evidence>
<comment type="catalytic activity">
    <reaction evidence="1">
        <text>ATP + protein L-histidine = ADP + protein N-phospho-L-histidine.</text>
        <dbReference type="EC" id="2.7.13.3"/>
    </reaction>
</comment>
<dbReference type="AlphaFoldDB" id="A0A2A4G7X2"/>
<dbReference type="CDD" id="cd00130">
    <property type="entry name" value="PAS"/>
    <property type="match status" value="1"/>
</dbReference>
<evidence type="ECO:0000256" key="4">
    <source>
        <dbReference type="ARBA" id="ARBA00023012"/>
    </source>
</evidence>
<dbReference type="GO" id="GO:0000155">
    <property type="term" value="F:phosphorelay sensor kinase activity"/>
    <property type="evidence" value="ECO:0007669"/>
    <property type="project" value="InterPro"/>
</dbReference>
<dbReference type="InterPro" id="IPR004358">
    <property type="entry name" value="Sig_transdc_His_kin-like_C"/>
</dbReference>
<dbReference type="OrthoDB" id="9811889at2"/>
<dbReference type="InterPro" id="IPR005467">
    <property type="entry name" value="His_kinase_dom"/>
</dbReference>
<evidence type="ECO:0000313" key="10">
    <source>
        <dbReference type="EMBL" id="PCE64080.1"/>
    </source>
</evidence>
<evidence type="ECO:0000259" key="8">
    <source>
        <dbReference type="PROSITE" id="PS50112"/>
    </source>
</evidence>
<keyword evidence="11" id="KW-1185">Reference proteome</keyword>
<feature type="modified residue" description="4-aspartylphosphate" evidence="5">
    <location>
        <position position="509"/>
    </location>
</feature>
<feature type="domain" description="Histidine kinase" evidence="6">
    <location>
        <begin position="211"/>
        <end position="432"/>
    </location>
</feature>
<dbReference type="PROSITE" id="PS50112">
    <property type="entry name" value="PAS"/>
    <property type="match status" value="1"/>
</dbReference>
<gene>
    <name evidence="10" type="ORF">B7P33_12655</name>
</gene>
<evidence type="ECO:0000256" key="1">
    <source>
        <dbReference type="ARBA" id="ARBA00000085"/>
    </source>
</evidence>